<feature type="compositionally biased region" description="Polar residues" evidence="8">
    <location>
        <begin position="360"/>
        <end position="375"/>
    </location>
</feature>
<dbReference type="OrthoDB" id="2108985at2759"/>
<dbReference type="Gene3D" id="1.20.5.1700">
    <property type="match status" value="1"/>
</dbReference>
<keyword evidence="5 7" id="KW-0175">Coiled coil</keyword>
<evidence type="ECO:0000256" key="8">
    <source>
        <dbReference type="SAM" id="MobiDB-lite"/>
    </source>
</evidence>
<dbReference type="GO" id="GO:0005856">
    <property type="term" value="C:cytoskeleton"/>
    <property type="evidence" value="ECO:0007669"/>
    <property type="project" value="UniProtKB-SubCell"/>
</dbReference>
<proteinExistence type="inferred from homology"/>
<gene>
    <name evidence="10" type="ORF">CcCBS67573_g02610</name>
</gene>
<dbReference type="InterPro" id="IPR032675">
    <property type="entry name" value="LRR_dom_sf"/>
</dbReference>
<comment type="subcellular location">
    <subcellularLocation>
        <location evidence="1">Cytoplasm</location>
        <location evidence="1">Cytoskeleton</location>
    </subcellularLocation>
</comment>
<evidence type="ECO:0000256" key="4">
    <source>
        <dbReference type="ARBA" id="ARBA00022553"/>
    </source>
</evidence>
<evidence type="ECO:0000259" key="9">
    <source>
        <dbReference type="Pfam" id="PF05010"/>
    </source>
</evidence>
<keyword evidence="11" id="KW-1185">Reference proteome</keyword>
<dbReference type="InterPro" id="IPR039915">
    <property type="entry name" value="TACC"/>
</dbReference>
<feature type="compositionally biased region" description="Polar residues" evidence="8">
    <location>
        <begin position="82"/>
        <end position="100"/>
    </location>
</feature>
<reference evidence="10 11" key="1">
    <citation type="journal article" date="2019" name="Sci. Rep.">
        <title>Comparative genomics of chytrid fungi reveal insights into the obligate biotrophic and pathogenic lifestyle of Synchytrium endobioticum.</title>
        <authorList>
            <person name="van de Vossenberg B.T.L.H."/>
            <person name="Warris S."/>
            <person name="Nguyen H.D.T."/>
            <person name="van Gent-Pelzer M.P.E."/>
            <person name="Joly D.L."/>
            <person name="van de Geest H.C."/>
            <person name="Bonants P.J.M."/>
            <person name="Smith D.S."/>
            <person name="Levesque C.A."/>
            <person name="van der Lee T.A.J."/>
        </authorList>
    </citation>
    <scope>NUCLEOTIDE SEQUENCE [LARGE SCALE GENOMIC DNA]</scope>
    <source>
        <strain evidence="10 11">CBS 675.73</strain>
    </source>
</reference>
<feature type="compositionally biased region" description="Low complexity" evidence="8">
    <location>
        <begin position="385"/>
        <end position="404"/>
    </location>
</feature>
<dbReference type="GO" id="GO:0007052">
    <property type="term" value="P:mitotic spindle organization"/>
    <property type="evidence" value="ECO:0007669"/>
    <property type="project" value="InterPro"/>
</dbReference>
<dbReference type="InterPro" id="IPR036047">
    <property type="entry name" value="F-box-like_dom_sf"/>
</dbReference>
<dbReference type="SUPFAM" id="SSF81383">
    <property type="entry name" value="F-box domain"/>
    <property type="match status" value="1"/>
</dbReference>
<dbReference type="AlphaFoldDB" id="A0A507FIS8"/>
<evidence type="ECO:0000313" key="11">
    <source>
        <dbReference type="Proteomes" id="UP000320333"/>
    </source>
</evidence>
<comment type="similarity">
    <text evidence="2">Belongs to the TACC family.</text>
</comment>
<keyword evidence="3" id="KW-0963">Cytoplasm</keyword>
<evidence type="ECO:0000256" key="1">
    <source>
        <dbReference type="ARBA" id="ARBA00004245"/>
    </source>
</evidence>
<keyword evidence="4" id="KW-0597">Phosphoprotein</keyword>
<feature type="coiled-coil region" evidence="7">
    <location>
        <begin position="602"/>
        <end position="629"/>
    </location>
</feature>
<dbReference type="Pfam" id="PF05010">
    <property type="entry name" value="TACC_C"/>
    <property type="match status" value="1"/>
</dbReference>
<dbReference type="Gene3D" id="3.80.10.10">
    <property type="entry name" value="Ribonuclease Inhibitor"/>
    <property type="match status" value="1"/>
</dbReference>
<feature type="region of interest" description="Disordered" evidence="8">
    <location>
        <begin position="236"/>
        <end position="267"/>
    </location>
</feature>
<feature type="compositionally biased region" description="Polar residues" evidence="8">
    <location>
        <begin position="58"/>
        <end position="75"/>
    </location>
</feature>
<feature type="region of interest" description="Disordered" evidence="8">
    <location>
        <begin position="58"/>
        <end position="136"/>
    </location>
</feature>
<evidence type="ECO:0000256" key="5">
    <source>
        <dbReference type="ARBA" id="ARBA00023054"/>
    </source>
</evidence>
<dbReference type="SUPFAM" id="SSF52047">
    <property type="entry name" value="RNI-like"/>
    <property type="match status" value="1"/>
</dbReference>
<evidence type="ECO:0000313" key="10">
    <source>
        <dbReference type="EMBL" id="TPX76122.1"/>
    </source>
</evidence>
<feature type="domain" description="Transforming acidic coiled-coil-containing protein C-terminal" evidence="9">
    <location>
        <begin position="604"/>
        <end position="793"/>
    </location>
</feature>
<sequence length="1202" mass="132018">MIFHREPELPMHTPVKARTKNGSRAAARLDTASSGSKTAPESPFWNRVFPWTVTATTQASARANSEARTTPTSASIGGIHTPTKQAAPTTTGQLKTTNAAAASLSLPDERHSPRTPTHSHSHTHSRASSASRLPVSQSYPLDQSDNFFSVPATSDKHDAVVHSSLITASASPASLLREQFFSPRSSPTASMDTQSIASTINNTVADSLGVPASIRAESPSSTFSSSRLLPDVALSAEKHHHTSDRESFPSSPSRPTQTSAASSPLLERQSLSPSIVLNTGTPLIHHEVSDAQLQTFMQMSKSPSTATLDTLAADAFVGMADVSTDLLASDISLNPHERSSVISSVETKIANVLDAENARQESVQETYSTGENANKYSAGREEKLLSPPSRPSSKSSPIPNRSNSATLGLPNGFYLPSGRTNPLSVRRASEGTVLSNEAPLLHGFSGTASTASTLNSGRIGHLMQQQPPLQQYPAKYAPIISPHQQKELLTRFNSPVNSLHTRASTPTLATAGRYHSGRGTGSVGATPRAVSGVFNETNSRDFGGLDETMQSQPPLLLQQQRPQNILPPPTTSMYELHSVFSTPSSQPKYSERDISAIRMEITLKFEREFEMAQLEIQDLERQRNQALEGTRKIQKTLKEWETFMKEMIAKKEADDLRSRQETAQLCFALEQSNAERDASAKAVEDAKARMRQLRLDAEIERDTSKKALLKMQQESNECVSLMEDRYQVLKAHAEEKLQEANIEIARVRGGLEKEIASLRVKISRSELHVASLEKNVESKAAENAELTKICDDLLMQALSPTASTSPSEATLSIGPSNTRYAPMRTGSMYSMESMDGMESMEGVEETTLIHANRTFVGFLPTHLVQLIFKYVGFDGTVMCARGVCVQWNELYTMGTLWNSLSLPRDAVLLRYIPHGCVATMHLSAPSSSQKVSAINSCRLLASHGQRNIQDMTLEGHGIDSSDKGIMQYLARIVTPHLRSVAFQHVGLSFERTQFLSVMRQAPNISSLRITRRKFRRATVLQPLLSIWSISLTHLRLDNIVVQHIPDIGALVPNLQILHLDGPFELMLWANDPASTVAVTPMHALRRLAITNVDYETDDSVTKFMTLFVSQSPALVELEFSCQGYMMDLWPCVEFWRNVQLLRCGLSIWTTDFVSVLYAGLCQLRDDDLARGVVRNHSIQLRLEGCDVENVVLVTELFGNVVF</sequence>
<dbReference type="Proteomes" id="UP000320333">
    <property type="component" value="Unassembled WGS sequence"/>
</dbReference>
<dbReference type="InterPro" id="IPR007707">
    <property type="entry name" value="TACC_C"/>
</dbReference>
<organism evidence="10 11">
    <name type="scientific">Chytriomyces confervae</name>
    <dbReference type="NCBI Taxonomy" id="246404"/>
    <lineage>
        <taxon>Eukaryota</taxon>
        <taxon>Fungi</taxon>
        <taxon>Fungi incertae sedis</taxon>
        <taxon>Chytridiomycota</taxon>
        <taxon>Chytridiomycota incertae sedis</taxon>
        <taxon>Chytridiomycetes</taxon>
        <taxon>Chytridiales</taxon>
        <taxon>Chytriomycetaceae</taxon>
        <taxon>Chytriomyces</taxon>
    </lineage>
</organism>
<accession>A0A507FIS8</accession>
<feature type="compositionally biased region" description="Polar residues" evidence="8">
    <location>
        <begin position="248"/>
        <end position="262"/>
    </location>
</feature>
<evidence type="ECO:0000256" key="7">
    <source>
        <dbReference type="SAM" id="Coils"/>
    </source>
</evidence>
<evidence type="ECO:0000256" key="3">
    <source>
        <dbReference type="ARBA" id="ARBA00022490"/>
    </source>
</evidence>
<name>A0A507FIS8_9FUNG</name>
<evidence type="ECO:0000256" key="2">
    <source>
        <dbReference type="ARBA" id="ARBA00009423"/>
    </source>
</evidence>
<protein>
    <recommendedName>
        <fullName evidence="9">Transforming acidic coiled-coil-containing protein C-terminal domain-containing protein</fullName>
    </recommendedName>
</protein>
<dbReference type="PANTHER" id="PTHR13924">
    <property type="entry name" value="TRANSFORMING ACIDIC COILED-COIL CONTAINING PROTEIN 1/2"/>
    <property type="match status" value="1"/>
</dbReference>
<feature type="region of interest" description="Disordered" evidence="8">
    <location>
        <begin position="358"/>
        <end position="413"/>
    </location>
</feature>
<evidence type="ECO:0000256" key="6">
    <source>
        <dbReference type="ARBA" id="ARBA00023212"/>
    </source>
</evidence>
<comment type="caution">
    <text evidence="10">The sequence shown here is derived from an EMBL/GenBank/DDBJ whole genome shotgun (WGS) entry which is preliminary data.</text>
</comment>
<feature type="coiled-coil region" evidence="7">
    <location>
        <begin position="669"/>
        <end position="789"/>
    </location>
</feature>
<dbReference type="STRING" id="246404.A0A507FIS8"/>
<dbReference type="PANTHER" id="PTHR13924:SF10">
    <property type="entry name" value="TRANSFORMING ACIDIC COILED-COIL PROTEIN, ISOFORM K"/>
    <property type="match status" value="1"/>
</dbReference>
<dbReference type="GO" id="GO:0005737">
    <property type="term" value="C:cytoplasm"/>
    <property type="evidence" value="ECO:0007669"/>
    <property type="project" value="TreeGrafter"/>
</dbReference>
<feature type="region of interest" description="Disordered" evidence="8">
    <location>
        <begin position="1"/>
        <end position="44"/>
    </location>
</feature>
<keyword evidence="6" id="KW-0206">Cytoskeleton</keyword>
<dbReference type="EMBL" id="QEAP01000057">
    <property type="protein sequence ID" value="TPX76122.1"/>
    <property type="molecule type" value="Genomic_DNA"/>
</dbReference>